<evidence type="ECO:0000256" key="6">
    <source>
        <dbReference type="ARBA" id="ARBA00022989"/>
    </source>
</evidence>
<evidence type="ECO:0000256" key="4">
    <source>
        <dbReference type="ARBA" id="ARBA00022475"/>
    </source>
</evidence>
<dbReference type="Proteomes" id="UP001385951">
    <property type="component" value="Unassembled WGS sequence"/>
</dbReference>
<keyword evidence="7 9" id="KW-0472">Membrane</keyword>
<accession>A0AAW0GQX9</accession>
<evidence type="ECO:0000256" key="7">
    <source>
        <dbReference type="ARBA" id="ARBA00023136"/>
    </source>
</evidence>
<dbReference type="InterPro" id="IPR004695">
    <property type="entry name" value="SLAC1/Mae1/Ssu1/TehA"/>
</dbReference>
<dbReference type="Pfam" id="PF03595">
    <property type="entry name" value="SLAC1"/>
    <property type="match status" value="1"/>
</dbReference>
<keyword evidence="4" id="KW-1003">Cell membrane</keyword>
<evidence type="ECO:0000256" key="8">
    <source>
        <dbReference type="SAM" id="MobiDB-lite"/>
    </source>
</evidence>
<keyword evidence="5 9" id="KW-0812">Transmembrane</keyword>
<evidence type="ECO:0000256" key="3">
    <source>
        <dbReference type="ARBA" id="ARBA00022448"/>
    </source>
</evidence>
<evidence type="ECO:0000313" key="10">
    <source>
        <dbReference type="EMBL" id="KAK7692628.1"/>
    </source>
</evidence>
<proteinExistence type="inferred from homology"/>
<comment type="subcellular location">
    <subcellularLocation>
        <location evidence="1">Cell membrane</location>
        <topology evidence="1">Multi-pass membrane protein</topology>
    </subcellularLocation>
</comment>
<dbReference type="PANTHER" id="PTHR31686">
    <property type="match status" value="1"/>
</dbReference>
<keyword evidence="6 9" id="KW-1133">Transmembrane helix</keyword>
<dbReference type="Gene3D" id="1.50.10.150">
    <property type="entry name" value="Voltage-dependent anion channel"/>
    <property type="match status" value="1"/>
</dbReference>
<dbReference type="GO" id="GO:0005886">
    <property type="term" value="C:plasma membrane"/>
    <property type="evidence" value="ECO:0007669"/>
    <property type="project" value="UniProtKB-SubCell"/>
</dbReference>
<evidence type="ECO:0000256" key="1">
    <source>
        <dbReference type="ARBA" id="ARBA00004651"/>
    </source>
</evidence>
<gene>
    <name evidence="10" type="ORF">QCA50_004261</name>
</gene>
<feature type="region of interest" description="Disordered" evidence="8">
    <location>
        <begin position="390"/>
        <end position="420"/>
    </location>
</feature>
<feature type="transmembrane region" description="Helical" evidence="9">
    <location>
        <begin position="233"/>
        <end position="253"/>
    </location>
</feature>
<comment type="similarity">
    <text evidence="2">Belongs to the tellurite-resistance/dicarboxylate transporter (TDT) family.</text>
</comment>
<evidence type="ECO:0000256" key="9">
    <source>
        <dbReference type="SAM" id="Phobius"/>
    </source>
</evidence>
<dbReference type="EMBL" id="JASBNA010000004">
    <property type="protein sequence ID" value="KAK7692628.1"/>
    <property type="molecule type" value="Genomic_DNA"/>
</dbReference>
<comment type="caution">
    <text evidence="10">The sequence shown here is derived from an EMBL/GenBank/DDBJ whole genome shotgun (WGS) entry which is preliminary data.</text>
</comment>
<sequence length="420" mass="46258">MSLLLPYSQWKSWRERIRHFTWAWHAVIMGTGAVSALLHNFPYHNDSETLKIMALIIFLLNLVLFVFVCTCTVLRYVLYPEIWSRMISHPAQSLFIGCFPMGAATLINAGLAVNQDWGTGGNTFLWTLWGFWWLDSAASYLIAFGMLYAMMIKQDHAISRMTAVWLLPVVTLIVASSSGGLLANALKEHSHTLALVTTGFSFTMVIIGLTIALMMITIYLLRLIIHGPPDPSLILSAFVTLGPLGQGGFSLLVNGQDLSILLPLHIGSNFPQSALAGQMIFAGCFIGAYVLWSLGIAWIILACISIAHVFRKAKIPFSLAQWGLIFPNGVFALCSVQLAKVLDSGFFRAFGAAWSCIVFALWVVIFIRSVPSFIDGSMFKAPYVDDLPPKGDGTRNDVERNMDQASGTSTLKAHTETKLQ</sequence>
<feature type="transmembrane region" description="Helical" evidence="9">
    <location>
        <begin position="163"/>
        <end position="186"/>
    </location>
</feature>
<feature type="transmembrane region" description="Helical" evidence="9">
    <location>
        <begin position="345"/>
        <end position="367"/>
    </location>
</feature>
<feature type="transmembrane region" description="Helical" evidence="9">
    <location>
        <begin position="279"/>
        <end position="307"/>
    </location>
</feature>
<keyword evidence="11" id="KW-1185">Reference proteome</keyword>
<reference evidence="10 11" key="1">
    <citation type="submission" date="2022-09" db="EMBL/GenBank/DDBJ databases">
        <authorList>
            <person name="Palmer J.M."/>
        </authorList>
    </citation>
    <scope>NUCLEOTIDE SEQUENCE [LARGE SCALE GENOMIC DNA]</scope>
    <source>
        <strain evidence="10 11">DSM 7382</strain>
    </source>
</reference>
<feature type="compositionally biased region" description="Basic and acidic residues" evidence="8">
    <location>
        <begin position="390"/>
        <end position="402"/>
    </location>
</feature>
<organism evidence="10 11">
    <name type="scientific">Cerrena zonata</name>
    <dbReference type="NCBI Taxonomy" id="2478898"/>
    <lineage>
        <taxon>Eukaryota</taxon>
        <taxon>Fungi</taxon>
        <taxon>Dikarya</taxon>
        <taxon>Basidiomycota</taxon>
        <taxon>Agaricomycotina</taxon>
        <taxon>Agaricomycetes</taxon>
        <taxon>Polyporales</taxon>
        <taxon>Cerrenaceae</taxon>
        <taxon>Cerrena</taxon>
    </lineage>
</organism>
<dbReference type="GO" id="GO:0000319">
    <property type="term" value="F:sulfite transmembrane transporter activity"/>
    <property type="evidence" value="ECO:0007669"/>
    <property type="project" value="TreeGrafter"/>
</dbReference>
<feature type="transmembrane region" description="Helical" evidence="9">
    <location>
        <begin position="53"/>
        <end position="78"/>
    </location>
</feature>
<keyword evidence="3" id="KW-0813">Transport</keyword>
<dbReference type="AlphaFoldDB" id="A0AAW0GQX9"/>
<feature type="transmembrane region" description="Helical" evidence="9">
    <location>
        <begin position="131"/>
        <end position="151"/>
    </location>
</feature>
<dbReference type="InterPro" id="IPR051629">
    <property type="entry name" value="Sulfite_efflux_TDT"/>
</dbReference>
<protein>
    <recommendedName>
        <fullName evidence="12">Sulfite efflux pump SSU1</fullName>
    </recommendedName>
</protein>
<dbReference type="CDD" id="cd09318">
    <property type="entry name" value="TDT_SSU1"/>
    <property type="match status" value="1"/>
</dbReference>
<dbReference type="InterPro" id="IPR038665">
    <property type="entry name" value="Voltage-dep_anion_channel_sf"/>
</dbReference>
<name>A0AAW0GQX9_9APHY</name>
<evidence type="ECO:0000313" key="11">
    <source>
        <dbReference type="Proteomes" id="UP001385951"/>
    </source>
</evidence>
<feature type="transmembrane region" description="Helical" evidence="9">
    <location>
        <begin position="319"/>
        <end position="339"/>
    </location>
</feature>
<evidence type="ECO:0000256" key="2">
    <source>
        <dbReference type="ARBA" id="ARBA00008566"/>
    </source>
</evidence>
<feature type="transmembrane region" description="Helical" evidence="9">
    <location>
        <begin position="21"/>
        <end position="41"/>
    </location>
</feature>
<feature type="compositionally biased region" description="Polar residues" evidence="8">
    <location>
        <begin position="403"/>
        <end position="412"/>
    </location>
</feature>
<evidence type="ECO:0008006" key="12">
    <source>
        <dbReference type="Google" id="ProtNLM"/>
    </source>
</evidence>
<feature type="transmembrane region" description="Helical" evidence="9">
    <location>
        <begin position="192"/>
        <end position="221"/>
    </location>
</feature>
<feature type="transmembrane region" description="Helical" evidence="9">
    <location>
        <begin position="90"/>
        <end position="111"/>
    </location>
</feature>
<dbReference type="PANTHER" id="PTHR31686:SF1">
    <property type="entry name" value="SULFITE EFFLUX PUMP SSU1"/>
    <property type="match status" value="1"/>
</dbReference>
<evidence type="ECO:0000256" key="5">
    <source>
        <dbReference type="ARBA" id="ARBA00022692"/>
    </source>
</evidence>